<evidence type="ECO:0000313" key="9">
    <source>
        <dbReference type="Proteomes" id="UP001369086"/>
    </source>
</evidence>
<dbReference type="PANTHER" id="PTHR10015:SF336">
    <property type="entry name" value="HEAT SHOCK TRANSCRIPTION FACTOR, Y-LINKED"/>
    <property type="match status" value="1"/>
</dbReference>
<evidence type="ECO:0000313" key="8">
    <source>
        <dbReference type="EMBL" id="KAK6473535.1"/>
    </source>
</evidence>
<reference evidence="8 9" key="1">
    <citation type="submission" date="2021-05" db="EMBL/GenBank/DDBJ databases">
        <authorList>
            <person name="Zahm M."/>
            <person name="Klopp C."/>
            <person name="Cabau C."/>
            <person name="Kuhl H."/>
            <person name="Suciu R."/>
            <person name="Ciorpac M."/>
            <person name="Holostenco D."/>
            <person name="Gessner J."/>
            <person name="Wuertz S."/>
            <person name="Hohne C."/>
            <person name="Stock M."/>
            <person name="Gislard M."/>
            <person name="Lluch J."/>
            <person name="Milhes M."/>
            <person name="Lampietro C."/>
            <person name="Lopez Roques C."/>
            <person name="Donnadieu C."/>
            <person name="Du K."/>
            <person name="Schartl M."/>
            <person name="Guiguen Y."/>
        </authorList>
    </citation>
    <scope>NUCLEOTIDE SEQUENCE [LARGE SCALE GENOMIC DNA]</scope>
    <source>
        <strain evidence="8">Hh-F2</strain>
        <tissue evidence="8">Blood</tissue>
    </source>
</reference>
<accession>A0ABR0YLT9</accession>
<dbReference type="SUPFAM" id="SSF46785">
    <property type="entry name" value="Winged helix' DNA-binding domain"/>
    <property type="match status" value="1"/>
</dbReference>
<name>A0ABR0YLT9_HUSHU</name>
<feature type="region of interest" description="Disordered" evidence="6">
    <location>
        <begin position="253"/>
        <end position="337"/>
    </location>
</feature>
<dbReference type="Gene3D" id="1.10.10.10">
    <property type="entry name" value="Winged helix-like DNA-binding domain superfamily/Winged helix DNA-binding domain"/>
    <property type="match status" value="1"/>
</dbReference>
<feature type="compositionally biased region" description="Low complexity" evidence="6">
    <location>
        <begin position="328"/>
        <end position="337"/>
    </location>
</feature>
<evidence type="ECO:0000256" key="2">
    <source>
        <dbReference type="ARBA" id="ARBA00006403"/>
    </source>
</evidence>
<organism evidence="8 9">
    <name type="scientific">Huso huso</name>
    <name type="common">Beluga</name>
    <name type="synonym">Acipenser huso</name>
    <dbReference type="NCBI Taxonomy" id="61971"/>
    <lineage>
        <taxon>Eukaryota</taxon>
        <taxon>Metazoa</taxon>
        <taxon>Chordata</taxon>
        <taxon>Craniata</taxon>
        <taxon>Vertebrata</taxon>
        <taxon>Euteleostomi</taxon>
        <taxon>Actinopterygii</taxon>
        <taxon>Chondrostei</taxon>
        <taxon>Acipenseriformes</taxon>
        <taxon>Acipenseridae</taxon>
        <taxon>Huso</taxon>
    </lineage>
</organism>
<keyword evidence="9" id="KW-1185">Reference proteome</keyword>
<evidence type="ECO:0000256" key="5">
    <source>
        <dbReference type="RuleBase" id="RU004020"/>
    </source>
</evidence>
<dbReference type="PANTHER" id="PTHR10015">
    <property type="entry name" value="HEAT SHOCK TRANSCRIPTION FACTOR"/>
    <property type="match status" value="1"/>
</dbReference>
<comment type="subcellular location">
    <subcellularLocation>
        <location evidence="1">Nucleus</location>
    </subcellularLocation>
</comment>
<gene>
    <name evidence="8" type="ORF">HHUSO_G26989</name>
</gene>
<keyword evidence="8" id="KW-0346">Stress response</keyword>
<dbReference type="InterPro" id="IPR000232">
    <property type="entry name" value="HSF_DNA-bd"/>
</dbReference>
<evidence type="ECO:0000256" key="1">
    <source>
        <dbReference type="ARBA" id="ARBA00004123"/>
    </source>
</evidence>
<evidence type="ECO:0000256" key="3">
    <source>
        <dbReference type="ARBA" id="ARBA00023125"/>
    </source>
</evidence>
<comment type="similarity">
    <text evidence="2 5">Belongs to the HSF family.</text>
</comment>
<feature type="region of interest" description="Disordered" evidence="6">
    <location>
        <begin position="1"/>
        <end position="37"/>
    </location>
</feature>
<evidence type="ECO:0000256" key="4">
    <source>
        <dbReference type="ARBA" id="ARBA00023242"/>
    </source>
</evidence>
<keyword evidence="4" id="KW-0539">Nucleus</keyword>
<evidence type="ECO:0000259" key="7">
    <source>
        <dbReference type="SMART" id="SM00415"/>
    </source>
</evidence>
<dbReference type="InterPro" id="IPR036388">
    <property type="entry name" value="WH-like_DNA-bd_sf"/>
</dbReference>
<comment type="caution">
    <text evidence="8">The sequence shown here is derived from an EMBL/GenBank/DDBJ whole genome shotgun (WGS) entry which is preliminary data.</text>
</comment>
<dbReference type="InterPro" id="IPR036390">
    <property type="entry name" value="WH_DNA-bd_sf"/>
</dbReference>
<proteinExistence type="inferred from homology"/>
<protein>
    <submittedName>
        <fullName evidence="8">Heat shock mRNAion factor</fullName>
    </submittedName>
</protein>
<keyword evidence="3" id="KW-0238">DNA-binding</keyword>
<feature type="region of interest" description="Disordered" evidence="6">
    <location>
        <begin position="427"/>
        <end position="451"/>
    </location>
</feature>
<dbReference type="Pfam" id="PF00447">
    <property type="entry name" value="HSF_DNA-bind"/>
    <property type="match status" value="1"/>
</dbReference>
<feature type="compositionally biased region" description="Polar residues" evidence="6">
    <location>
        <begin position="19"/>
        <end position="37"/>
    </location>
</feature>
<feature type="domain" description="HSF-type DNA-binding" evidence="7">
    <location>
        <begin position="104"/>
        <end position="222"/>
    </location>
</feature>
<dbReference type="Proteomes" id="UP001369086">
    <property type="component" value="Unassembled WGS sequence"/>
</dbReference>
<dbReference type="SMART" id="SM00415">
    <property type="entry name" value="HSF"/>
    <property type="match status" value="1"/>
</dbReference>
<feature type="compositionally biased region" description="Polar residues" evidence="6">
    <location>
        <begin position="253"/>
        <end position="282"/>
    </location>
</feature>
<dbReference type="EMBL" id="JAHFZB010000027">
    <property type="protein sequence ID" value="KAK6473535.1"/>
    <property type="molecule type" value="Genomic_DNA"/>
</dbReference>
<sequence>MAATEPTVKIEKEDMEVADQSSAAAVPSTSSHQFEPIDSNNKTVAKSIFHSVSSICDQTAAGGDSELRSMLEENALQVLTEETVLKKPRLALCHGGLIVDGEFLSLTFPRKLWKIVESEQFKSIKWDQEGNCVVIDEEFFKKDVLERKGPLRIFETDCMKSFIRQLNLYGFSKIRQDYQRSASLSDFLAEEKEAAVLTKFQFYYNPNFRRGCPNLVMRMKRRVGIKSALPISGSQDPEYSGAGQLRAGTSMDQITSEGQQSPHPPSATETAPSITEVPSTSVGAKGANRTASSSLSPLATPGRAGDHGGKANHLPQLLPPHHGPPARSTSHAMEASSSTTTAAASVYHFMPQVPAPGFGPMMGFPGFSSMYPDLATMQAHLASWLPFCNPWFSMPMMAAASAFSMSGSLHHHRALPHHHHCTNCNCTSPSGPPSTRGAPRNPEYMGPNKNH</sequence>
<evidence type="ECO:0000256" key="6">
    <source>
        <dbReference type="SAM" id="MobiDB-lite"/>
    </source>
</evidence>